<dbReference type="InterPro" id="IPR001173">
    <property type="entry name" value="Glyco_trans_2-like"/>
</dbReference>
<evidence type="ECO:0000313" key="5">
    <source>
        <dbReference type="EMBL" id="OGD63314.1"/>
    </source>
</evidence>
<feature type="domain" description="Glycosyltransferase 2-like" evidence="4">
    <location>
        <begin position="9"/>
        <end position="162"/>
    </location>
</feature>
<dbReference type="STRING" id="1797457.A2160_02375"/>
<evidence type="ECO:0000256" key="3">
    <source>
        <dbReference type="ARBA" id="ARBA00022679"/>
    </source>
</evidence>
<comment type="similarity">
    <text evidence="1">Belongs to the glycosyltransferase 2 family.</text>
</comment>
<dbReference type="PANTHER" id="PTHR43630">
    <property type="entry name" value="POLY-BETA-1,6-N-ACETYL-D-GLUCOSAMINE SYNTHASE"/>
    <property type="match status" value="1"/>
</dbReference>
<protein>
    <recommendedName>
        <fullName evidence="4">Glycosyltransferase 2-like domain-containing protein</fullName>
    </recommendedName>
</protein>
<dbReference type="Proteomes" id="UP000177006">
    <property type="component" value="Unassembled WGS sequence"/>
</dbReference>
<gene>
    <name evidence="5" type="ORF">A2160_02375</name>
</gene>
<dbReference type="PANTHER" id="PTHR43630:SF1">
    <property type="entry name" value="POLY-BETA-1,6-N-ACETYL-D-GLUCOSAMINE SYNTHASE"/>
    <property type="match status" value="1"/>
</dbReference>
<name>A0A1F5E7U0_9BACT</name>
<organism evidence="5 6">
    <name type="scientific">Candidatus Beckwithbacteria bacterium RBG_13_42_9</name>
    <dbReference type="NCBI Taxonomy" id="1797457"/>
    <lineage>
        <taxon>Bacteria</taxon>
        <taxon>Candidatus Beckwithiibacteriota</taxon>
    </lineage>
</organism>
<dbReference type="CDD" id="cd00761">
    <property type="entry name" value="Glyco_tranf_GTA_type"/>
    <property type="match status" value="1"/>
</dbReference>
<sequence length="274" mass="31552">MKIAKLEVSVILAVYNENRYLETCLDSLANQRGVNYEVIVVDDGSHKRVVNNQLTVKSNFIIFRIKHSGTAKARNFGARKAKGKILVFIDGDMKFTPDFLERLTGPIRRKKTNGTFSTEEYVANWENIYARCWNWENNLPDRRRIDQKRIDMVKDFRAILKSEFEKVKGFDDIGYTDTWTLTDKLGYQPEPVRNAVYFHFNPDSLKEVFCHSVWIGGRKRKYGLLGKLFALVRASMPLSVLTGLVKATSKENFRFVVFKIVYDLGIFAGILGSL</sequence>
<keyword evidence="2" id="KW-0328">Glycosyltransferase</keyword>
<dbReference type="Pfam" id="PF00535">
    <property type="entry name" value="Glycos_transf_2"/>
    <property type="match status" value="1"/>
</dbReference>
<reference evidence="5 6" key="1">
    <citation type="journal article" date="2016" name="Nat. Commun.">
        <title>Thousands of microbial genomes shed light on interconnected biogeochemical processes in an aquifer system.</title>
        <authorList>
            <person name="Anantharaman K."/>
            <person name="Brown C.T."/>
            <person name="Hug L.A."/>
            <person name="Sharon I."/>
            <person name="Castelle C.J."/>
            <person name="Probst A.J."/>
            <person name="Thomas B.C."/>
            <person name="Singh A."/>
            <person name="Wilkins M.J."/>
            <person name="Karaoz U."/>
            <person name="Brodie E.L."/>
            <person name="Williams K.H."/>
            <person name="Hubbard S.S."/>
            <person name="Banfield J.F."/>
        </authorList>
    </citation>
    <scope>NUCLEOTIDE SEQUENCE [LARGE SCALE GENOMIC DNA]</scope>
</reference>
<proteinExistence type="inferred from homology"/>
<dbReference type="Gene3D" id="3.90.550.10">
    <property type="entry name" value="Spore Coat Polysaccharide Biosynthesis Protein SpsA, Chain A"/>
    <property type="match status" value="1"/>
</dbReference>
<evidence type="ECO:0000256" key="2">
    <source>
        <dbReference type="ARBA" id="ARBA00022676"/>
    </source>
</evidence>
<dbReference type="SUPFAM" id="SSF53448">
    <property type="entry name" value="Nucleotide-diphospho-sugar transferases"/>
    <property type="match status" value="1"/>
</dbReference>
<evidence type="ECO:0000313" key="6">
    <source>
        <dbReference type="Proteomes" id="UP000177006"/>
    </source>
</evidence>
<evidence type="ECO:0000256" key="1">
    <source>
        <dbReference type="ARBA" id="ARBA00006739"/>
    </source>
</evidence>
<accession>A0A1F5E7U0</accession>
<evidence type="ECO:0000259" key="4">
    <source>
        <dbReference type="Pfam" id="PF00535"/>
    </source>
</evidence>
<dbReference type="EMBL" id="MEZK01000010">
    <property type="protein sequence ID" value="OGD63314.1"/>
    <property type="molecule type" value="Genomic_DNA"/>
</dbReference>
<keyword evidence="3" id="KW-0808">Transferase</keyword>
<dbReference type="GO" id="GO:0016757">
    <property type="term" value="F:glycosyltransferase activity"/>
    <property type="evidence" value="ECO:0007669"/>
    <property type="project" value="UniProtKB-KW"/>
</dbReference>
<dbReference type="AlphaFoldDB" id="A0A1F5E7U0"/>
<comment type="caution">
    <text evidence="5">The sequence shown here is derived from an EMBL/GenBank/DDBJ whole genome shotgun (WGS) entry which is preliminary data.</text>
</comment>
<dbReference type="InterPro" id="IPR029044">
    <property type="entry name" value="Nucleotide-diphossugar_trans"/>
</dbReference>